<organism evidence="2 3">
    <name type="scientific">Podospora fimiseda</name>
    <dbReference type="NCBI Taxonomy" id="252190"/>
    <lineage>
        <taxon>Eukaryota</taxon>
        <taxon>Fungi</taxon>
        <taxon>Dikarya</taxon>
        <taxon>Ascomycota</taxon>
        <taxon>Pezizomycotina</taxon>
        <taxon>Sordariomycetes</taxon>
        <taxon>Sordariomycetidae</taxon>
        <taxon>Sordariales</taxon>
        <taxon>Podosporaceae</taxon>
        <taxon>Podospora</taxon>
    </lineage>
</organism>
<evidence type="ECO:0000313" key="3">
    <source>
        <dbReference type="Proteomes" id="UP001301958"/>
    </source>
</evidence>
<dbReference type="AlphaFoldDB" id="A0AAN7H1K2"/>
<feature type="domain" description="Xylose isomerase-like TIM barrel" evidence="1">
    <location>
        <begin position="26"/>
        <end position="325"/>
    </location>
</feature>
<name>A0AAN7H1K2_9PEZI</name>
<dbReference type="Pfam" id="PF01261">
    <property type="entry name" value="AP_endonuc_2"/>
    <property type="match status" value="1"/>
</dbReference>
<dbReference type="Proteomes" id="UP001301958">
    <property type="component" value="Unassembled WGS sequence"/>
</dbReference>
<gene>
    <name evidence="2" type="ORF">QBC38DRAFT_323115</name>
</gene>
<dbReference type="PANTHER" id="PTHR12110:SF21">
    <property type="entry name" value="XYLOSE ISOMERASE-LIKE TIM BARREL DOMAIN-CONTAINING PROTEIN"/>
    <property type="match status" value="1"/>
</dbReference>
<accession>A0AAN7H1K2</accession>
<sequence>MPNKLAITSMSLGRCYAGHSFTHKLDMAHKYGYQGLELFHEDLADVAEQLSGEPPSPSGPSEAAQIAAARHILNMCRLRNIEIVCLQPFSQYDGLLDRAEHARRLQQLEFWIELAHELETDIIQIPANFLPAEQVSEDLNLIVSDLREVADMGLEANPPIRFVYEALCWSTRVDTWERCWEVVQKVDRPNFGACLDTFNIAGRIYADPTVSSGKTPYAEEAVRRSIARMIEQVDASKVFYVQVVDAERLKKPLLPGHPYYNAEQPARMSWSRNCRLFYGEKERGAYLPVKEIAWAFFHGIGFEGWVSLELFNRRMGEEGSGVVEELARRGAISWGKLVKDLKLTVD</sequence>
<dbReference type="InterPro" id="IPR036237">
    <property type="entry name" value="Xyl_isomerase-like_sf"/>
</dbReference>
<reference evidence="2" key="2">
    <citation type="submission" date="2023-05" db="EMBL/GenBank/DDBJ databases">
        <authorList>
            <consortium name="Lawrence Berkeley National Laboratory"/>
            <person name="Steindorff A."/>
            <person name="Hensen N."/>
            <person name="Bonometti L."/>
            <person name="Westerberg I."/>
            <person name="Brannstrom I.O."/>
            <person name="Guillou S."/>
            <person name="Cros-Aarteil S."/>
            <person name="Calhoun S."/>
            <person name="Haridas S."/>
            <person name="Kuo A."/>
            <person name="Mondo S."/>
            <person name="Pangilinan J."/>
            <person name="Riley R."/>
            <person name="Labutti K."/>
            <person name="Andreopoulos B."/>
            <person name="Lipzen A."/>
            <person name="Chen C."/>
            <person name="Yanf M."/>
            <person name="Daum C."/>
            <person name="Ng V."/>
            <person name="Clum A."/>
            <person name="Ohm R."/>
            <person name="Martin F."/>
            <person name="Silar P."/>
            <person name="Natvig D."/>
            <person name="Lalanne C."/>
            <person name="Gautier V."/>
            <person name="Ament-Velasquez S.L."/>
            <person name="Kruys A."/>
            <person name="Hutchinson M.I."/>
            <person name="Powell A.J."/>
            <person name="Barry K."/>
            <person name="Miller A.N."/>
            <person name="Grigoriev I.V."/>
            <person name="Debuchy R."/>
            <person name="Gladieux P."/>
            <person name="Thoren M.H."/>
            <person name="Johannesson H."/>
        </authorList>
    </citation>
    <scope>NUCLEOTIDE SEQUENCE</scope>
    <source>
        <strain evidence="2">CBS 990.96</strain>
    </source>
</reference>
<evidence type="ECO:0000259" key="1">
    <source>
        <dbReference type="Pfam" id="PF01261"/>
    </source>
</evidence>
<dbReference type="InterPro" id="IPR013022">
    <property type="entry name" value="Xyl_isomerase-like_TIM-brl"/>
</dbReference>
<dbReference type="InterPro" id="IPR050312">
    <property type="entry name" value="IolE/XylAMocC-like"/>
</dbReference>
<reference evidence="2" key="1">
    <citation type="journal article" date="2023" name="Mol. Phylogenet. Evol.">
        <title>Genome-scale phylogeny and comparative genomics of the fungal order Sordariales.</title>
        <authorList>
            <person name="Hensen N."/>
            <person name="Bonometti L."/>
            <person name="Westerberg I."/>
            <person name="Brannstrom I.O."/>
            <person name="Guillou S."/>
            <person name="Cros-Aarteil S."/>
            <person name="Calhoun S."/>
            <person name="Haridas S."/>
            <person name="Kuo A."/>
            <person name="Mondo S."/>
            <person name="Pangilinan J."/>
            <person name="Riley R."/>
            <person name="LaButti K."/>
            <person name="Andreopoulos B."/>
            <person name="Lipzen A."/>
            <person name="Chen C."/>
            <person name="Yan M."/>
            <person name="Daum C."/>
            <person name="Ng V."/>
            <person name="Clum A."/>
            <person name="Steindorff A."/>
            <person name="Ohm R.A."/>
            <person name="Martin F."/>
            <person name="Silar P."/>
            <person name="Natvig D.O."/>
            <person name="Lalanne C."/>
            <person name="Gautier V."/>
            <person name="Ament-Velasquez S.L."/>
            <person name="Kruys A."/>
            <person name="Hutchinson M.I."/>
            <person name="Powell A.J."/>
            <person name="Barry K."/>
            <person name="Miller A.N."/>
            <person name="Grigoriev I.V."/>
            <person name="Debuchy R."/>
            <person name="Gladieux P."/>
            <person name="Hiltunen Thoren M."/>
            <person name="Johannesson H."/>
        </authorList>
    </citation>
    <scope>NUCLEOTIDE SEQUENCE</scope>
    <source>
        <strain evidence="2">CBS 990.96</strain>
    </source>
</reference>
<feature type="non-terminal residue" evidence="2">
    <location>
        <position position="346"/>
    </location>
</feature>
<keyword evidence="3" id="KW-1185">Reference proteome</keyword>
<proteinExistence type="predicted"/>
<protein>
    <submittedName>
        <fullName evidence="2">3-dehydroshikimate dehydratase</fullName>
    </submittedName>
</protein>
<evidence type="ECO:0000313" key="2">
    <source>
        <dbReference type="EMBL" id="KAK4229233.1"/>
    </source>
</evidence>
<dbReference type="EMBL" id="MU865310">
    <property type="protein sequence ID" value="KAK4229233.1"/>
    <property type="molecule type" value="Genomic_DNA"/>
</dbReference>
<dbReference type="SUPFAM" id="SSF51658">
    <property type="entry name" value="Xylose isomerase-like"/>
    <property type="match status" value="1"/>
</dbReference>
<dbReference type="PANTHER" id="PTHR12110">
    <property type="entry name" value="HYDROXYPYRUVATE ISOMERASE"/>
    <property type="match status" value="1"/>
</dbReference>
<dbReference type="Gene3D" id="3.20.20.150">
    <property type="entry name" value="Divalent-metal-dependent TIM barrel enzymes"/>
    <property type="match status" value="1"/>
</dbReference>
<comment type="caution">
    <text evidence="2">The sequence shown here is derived from an EMBL/GenBank/DDBJ whole genome shotgun (WGS) entry which is preliminary data.</text>
</comment>